<sequence>MDVSSIQPKNEYPVRVNVFGDSATEEPEPVSPDIVPVPPFASNATA</sequence>
<dbReference type="AlphaFoldDB" id="A0A6J7SK33"/>
<dbReference type="EMBL" id="CAFBQC010000016">
    <property type="protein sequence ID" value="CAB5041212.1"/>
    <property type="molecule type" value="Genomic_DNA"/>
</dbReference>
<reference evidence="3" key="1">
    <citation type="submission" date="2020-05" db="EMBL/GenBank/DDBJ databases">
        <authorList>
            <person name="Chiriac C."/>
            <person name="Salcher M."/>
            <person name="Ghai R."/>
            <person name="Kavagutti S V."/>
        </authorList>
    </citation>
    <scope>NUCLEOTIDE SEQUENCE</scope>
</reference>
<evidence type="ECO:0000313" key="2">
    <source>
        <dbReference type="EMBL" id="CAB4715813.1"/>
    </source>
</evidence>
<name>A0A6J7SK33_9ZZZZ</name>
<dbReference type="EMBL" id="CAEZYI010000012">
    <property type="protein sequence ID" value="CAB4715813.1"/>
    <property type="molecule type" value="Genomic_DNA"/>
</dbReference>
<protein>
    <submittedName>
        <fullName evidence="3">Unannotated protein</fullName>
    </submittedName>
</protein>
<proteinExistence type="predicted"/>
<gene>
    <name evidence="2" type="ORF">UFOPK2662_00371</name>
    <name evidence="3" type="ORF">UFOPK4242_00480</name>
</gene>
<organism evidence="3">
    <name type="scientific">freshwater metagenome</name>
    <dbReference type="NCBI Taxonomy" id="449393"/>
    <lineage>
        <taxon>unclassified sequences</taxon>
        <taxon>metagenomes</taxon>
        <taxon>ecological metagenomes</taxon>
    </lineage>
</organism>
<evidence type="ECO:0000256" key="1">
    <source>
        <dbReference type="SAM" id="MobiDB-lite"/>
    </source>
</evidence>
<feature type="region of interest" description="Disordered" evidence="1">
    <location>
        <begin position="20"/>
        <end position="46"/>
    </location>
</feature>
<accession>A0A6J7SK33</accession>
<evidence type="ECO:0000313" key="3">
    <source>
        <dbReference type="EMBL" id="CAB5041212.1"/>
    </source>
</evidence>